<accession>A0A4Y7IBU3</accession>
<evidence type="ECO:0000256" key="3">
    <source>
        <dbReference type="ARBA" id="ARBA00022525"/>
    </source>
</evidence>
<keyword evidence="4" id="KW-0052">Apoplast</keyword>
<feature type="chain" id="PRO_5021512128" description="Dirigent protein" evidence="4">
    <location>
        <begin position="31"/>
        <end position="196"/>
    </location>
</feature>
<dbReference type="EMBL" id="CM010715">
    <property type="protein sequence ID" value="RZC44869.1"/>
    <property type="molecule type" value="Genomic_DNA"/>
</dbReference>
<feature type="signal peptide" evidence="4">
    <location>
        <begin position="1"/>
        <end position="30"/>
    </location>
</feature>
<dbReference type="Gramene" id="RZC44869">
    <property type="protein sequence ID" value="RZC44869"/>
    <property type="gene ID" value="C5167_037823"/>
</dbReference>
<dbReference type="OrthoDB" id="1885288at2759"/>
<dbReference type="AlphaFoldDB" id="A0A4Y7IBU3"/>
<dbReference type="Gene3D" id="2.40.480.10">
    <property type="entry name" value="Allene oxide cyclase-like"/>
    <property type="match status" value="1"/>
</dbReference>
<dbReference type="InterPro" id="IPR044859">
    <property type="entry name" value="Allene_oxi_cyc_Dirigent"/>
</dbReference>
<protein>
    <recommendedName>
        <fullName evidence="4">Dirigent protein</fullName>
    </recommendedName>
</protein>
<dbReference type="OMA" id="KEWAIVG"/>
<comment type="subcellular location">
    <subcellularLocation>
        <location evidence="4">Secreted</location>
        <location evidence="4">Extracellular space</location>
        <location evidence="4">Apoplast</location>
    </subcellularLocation>
</comment>
<reference evidence="5 6" key="1">
    <citation type="journal article" date="2018" name="Science">
        <title>The opium poppy genome and morphinan production.</title>
        <authorList>
            <person name="Guo L."/>
            <person name="Winzer T."/>
            <person name="Yang X."/>
            <person name="Li Y."/>
            <person name="Ning Z."/>
            <person name="He Z."/>
            <person name="Teodor R."/>
            <person name="Lu Y."/>
            <person name="Bowser T.A."/>
            <person name="Graham I.A."/>
            <person name="Ye K."/>
        </authorList>
    </citation>
    <scope>NUCLEOTIDE SEQUENCE [LARGE SCALE GENOMIC DNA]</scope>
    <source>
        <strain evidence="6">cv. HN1</strain>
        <tissue evidence="5">Leaves</tissue>
    </source>
</reference>
<dbReference type="InterPro" id="IPR004265">
    <property type="entry name" value="Dirigent"/>
</dbReference>
<evidence type="ECO:0000256" key="4">
    <source>
        <dbReference type="RuleBase" id="RU363099"/>
    </source>
</evidence>
<dbReference type="PANTHER" id="PTHR21495">
    <property type="entry name" value="NUCLEOPORIN-RELATED"/>
    <property type="match status" value="1"/>
</dbReference>
<dbReference type="Proteomes" id="UP000316621">
    <property type="component" value="Chromosome 1"/>
</dbReference>
<comment type="similarity">
    <text evidence="1 4">Belongs to the plant dirigent protein family.</text>
</comment>
<keyword evidence="4" id="KW-0732">Signal</keyword>
<organism evidence="5 6">
    <name type="scientific">Papaver somniferum</name>
    <name type="common">Opium poppy</name>
    <dbReference type="NCBI Taxonomy" id="3469"/>
    <lineage>
        <taxon>Eukaryota</taxon>
        <taxon>Viridiplantae</taxon>
        <taxon>Streptophyta</taxon>
        <taxon>Embryophyta</taxon>
        <taxon>Tracheophyta</taxon>
        <taxon>Spermatophyta</taxon>
        <taxon>Magnoliopsida</taxon>
        <taxon>Ranunculales</taxon>
        <taxon>Papaveraceae</taxon>
        <taxon>Papaveroideae</taxon>
        <taxon>Papaver</taxon>
    </lineage>
</organism>
<dbReference type="GO" id="GO:0009699">
    <property type="term" value="P:phenylpropanoid biosynthetic process"/>
    <property type="evidence" value="ECO:0007669"/>
    <property type="project" value="UniProtKB-ARBA"/>
</dbReference>
<evidence type="ECO:0000256" key="1">
    <source>
        <dbReference type="ARBA" id="ARBA00010746"/>
    </source>
</evidence>
<evidence type="ECO:0000313" key="5">
    <source>
        <dbReference type="EMBL" id="RZC44869.1"/>
    </source>
</evidence>
<dbReference type="Pfam" id="PF03018">
    <property type="entry name" value="Dirigent"/>
    <property type="match status" value="1"/>
</dbReference>
<comment type="subunit">
    <text evidence="2 4">Homodimer.</text>
</comment>
<keyword evidence="3 4" id="KW-0964">Secreted</keyword>
<keyword evidence="6" id="KW-1185">Reference proteome</keyword>
<dbReference type="GO" id="GO:0048046">
    <property type="term" value="C:apoplast"/>
    <property type="evidence" value="ECO:0007669"/>
    <property type="project" value="UniProtKB-SubCell"/>
</dbReference>
<name>A0A4Y7IBU3_PAPSO</name>
<evidence type="ECO:0000313" key="6">
    <source>
        <dbReference type="Proteomes" id="UP000316621"/>
    </source>
</evidence>
<proteinExistence type="inferred from homology"/>
<gene>
    <name evidence="5" type="ORF">C5167_037823</name>
</gene>
<sequence length="196" mass="21561">MGVVAARVFLHPILFIVAVVSKSIIHQIQAQKVDWSETVPYEEQFRNKVTRLHFYFHDRVSGKNPTAIPIAQASTTNQSSTMFGTLRMIDDPLTEGSDPSSKVVGRAQGLYGFSGQDQLSLIAVVSYVFTDEKLKNGSSLSLLSHNPILNPVRELAVVGGTGSFRFASGFAQIKTLFFNLTSGDAIVEYYVTVVHY</sequence>
<evidence type="ECO:0000256" key="2">
    <source>
        <dbReference type="ARBA" id="ARBA00011738"/>
    </source>
</evidence>
<comment type="function">
    <text evidence="4">Dirigent proteins impart stereoselectivity on the phenoxy radical-coupling reaction, yielding optically active lignans from two molecules of coniferyl alcohol in the biosynthesis of lignans, flavonolignans, and alkaloids and thus plays a central role in plant secondary metabolism.</text>
</comment>